<dbReference type="InterPro" id="IPR004095">
    <property type="entry name" value="TGS"/>
</dbReference>
<dbReference type="PANTHER" id="PTHR23305:SF11">
    <property type="entry name" value="OBG-LIKE ATPASE 1"/>
    <property type="match status" value="1"/>
</dbReference>
<evidence type="ECO:0000256" key="7">
    <source>
        <dbReference type="ARBA" id="ARBA00022840"/>
    </source>
</evidence>
<keyword evidence="3" id="KW-0963">Cytoplasm</keyword>
<evidence type="ECO:0000313" key="16">
    <source>
        <dbReference type="Proteomes" id="UP000797356"/>
    </source>
</evidence>
<comment type="cofactor">
    <cofactor evidence="1">
        <name>Mg(2+)</name>
        <dbReference type="ChEBI" id="CHEBI:18420"/>
    </cofactor>
</comment>
<dbReference type="PRINTS" id="PR00326">
    <property type="entry name" value="GTP1OBG"/>
</dbReference>
<dbReference type="GO" id="GO:0005829">
    <property type="term" value="C:cytosol"/>
    <property type="evidence" value="ECO:0007669"/>
    <property type="project" value="UniProtKB-SubCell"/>
</dbReference>
<feature type="coiled-coil region" evidence="13">
    <location>
        <begin position="144"/>
        <end position="171"/>
    </location>
</feature>
<keyword evidence="13" id="KW-0175">Coiled coil</keyword>
<dbReference type="PANTHER" id="PTHR23305">
    <property type="entry name" value="OBG GTPASE FAMILY"/>
    <property type="match status" value="1"/>
</dbReference>
<dbReference type="Gene3D" id="3.40.50.300">
    <property type="entry name" value="P-loop containing nucleotide triphosphate hydrolases"/>
    <property type="match status" value="2"/>
</dbReference>
<dbReference type="CDD" id="cd04867">
    <property type="entry name" value="TGS_YchF_OLA1"/>
    <property type="match status" value="1"/>
</dbReference>
<evidence type="ECO:0000256" key="1">
    <source>
        <dbReference type="ARBA" id="ARBA00001946"/>
    </source>
</evidence>
<dbReference type="SUPFAM" id="SSF52540">
    <property type="entry name" value="P-loop containing nucleoside triphosphate hydrolases"/>
    <property type="match status" value="2"/>
</dbReference>
<keyword evidence="9" id="KW-0342">GTP-binding</keyword>
<dbReference type="GO" id="GO:0005524">
    <property type="term" value="F:ATP binding"/>
    <property type="evidence" value="ECO:0007669"/>
    <property type="project" value="UniProtKB-KW"/>
</dbReference>
<proteinExistence type="predicted"/>
<keyword evidence="16" id="KW-1185">Reference proteome</keyword>
<dbReference type="Pfam" id="PF06071">
    <property type="entry name" value="YchF-GTPase_C"/>
    <property type="match status" value="1"/>
</dbReference>
<dbReference type="PROSITE" id="PS51880">
    <property type="entry name" value="TGS"/>
    <property type="match status" value="1"/>
</dbReference>
<evidence type="ECO:0000256" key="6">
    <source>
        <dbReference type="ARBA" id="ARBA00022801"/>
    </source>
</evidence>
<dbReference type="GO" id="GO:0009651">
    <property type="term" value="P:response to salt stress"/>
    <property type="evidence" value="ECO:0007669"/>
    <property type="project" value="UniProtKB-ARBA"/>
</dbReference>
<gene>
    <name evidence="15" type="ORF">COCNU_02G018090</name>
</gene>
<dbReference type="FunFam" id="1.10.150.300:FF:000003">
    <property type="entry name" value="Obg-like ATPase 1"/>
    <property type="match status" value="2"/>
</dbReference>
<keyword evidence="4" id="KW-0479">Metal-binding</keyword>
<protein>
    <recommendedName>
        <fullName evidence="12">Ribosome-binding ATPase YchF</fullName>
    </recommendedName>
</protein>
<dbReference type="AlphaFoldDB" id="A0A8K0I0T6"/>
<keyword evidence="7" id="KW-0067">ATP-binding</keyword>
<dbReference type="InterPro" id="IPR012675">
    <property type="entry name" value="Beta-grasp_dom_sf"/>
</dbReference>
<evidence type="ECO:0000313" key="15">
    <source>
        <dbReference type="EMBL" id="KAG1331841.1"/>
    </source>
</evidence>
<evidence type="ECO:0000256" key="11">
    <source>
        <dbReference type="ARBA" id="ARBA00063322"/>
    </source>
</evidence>
<dbReference type="EMBL" id="CM017873">
    <property type="protein sequence ID" value="KAG1331841.1"/>
    <property type="molecule type" value="Genomic_DNA"/>
</dbReference>
<evidence type="ECO:0000256" key="5">
    <source>
        <dbReference type="ARBA" id="ARBA00022741"/>
    </source>
</evidence>
<feature type="domain" description="TGS" evidence="14">
    <location>
        <begin position="435"/>
        <end position="518"/>
    </location>
</feature>
<dbReference type="GO" id="GO:0046872">
    <property type="term" value="F:metal ion binding"/>
    <property type="evidence" value="ECO:0007669"/>
    <property type="project" value="UniProtKB-KW"/>
</dbReference>
<dbReference type="InterPro" id="IPR013029">
    <property type="entry name" value="YchF_C"/>
</dbReference>
<dbReference type="Pfam" id="PF01926">
    <property type="entry name" value="MMR_HSR1"/>
    <property type="match status" value="2"/>
</dbReference>
<dbReference type="InterPro" id="IPR023192">
    <property type="entry name" value="TGS-like_dom_sf"/>
</dbReference>
<keyword evidence="6" id="KW-0378">Hydrolase</keyword>
<evidence type="ECO:0000256" key="4">
    <source>
        <dbReference type="ARBA" id="ARBA00022723"/>
    </source>
</evidence>
<evidence type="ECO:0000256" key="8">
    <source>
        <dbReference type="ARBA" id="ARBA00022842"/>
    </source>
</evidence>
<dbReference type="GO" id="GO:1901001">
    <property type="term" value="P:negative regulation of response to salt stress"/>
    <property type="evidence" value="ECO:0007669"/>
    <property type="project" value="UniProtKB-ARBA"/>
</dbReference>
<dbReference type="SUPFAM" id="SSF81271">
    <property type="entry name" value="TGS-like"/>
    <property type="match status" value="1"/>
</dbReference>
<dbReference type="FunFam" id="3.10.20.30:FF:000001">
    <property type="entry name" value="Ribosome-binding ATPase YchF"/>
    <property type="match status" value="1"/>
</dbReference>
<comment type="function">
    <text evidence="10">Hydrolyzes ATP, and can also hydrolyze GTP with lower efficiency. Has lower affinity for GTP. Exhibits GTPase activity. Exhibits similar binding affinities and hydrolytic activities toward both GTP and ATP. Binds to the 26 S ribosomal RNA in vitro, but not to the 5.8 S or 18 S rRNA. Confers sensitivity to salinity stress by suppressing the anti-oxidation enzymatic activities and increasing lipid peroxidation thus leading to the accumulation of reactive oxygen species (ROS).</text>
</comment>
<dbReference type="OrthoDB" id="424823at2759"/>
<dbReference type="GO" id="GO:0016887">
    <property type="term" value="F:ATP hydrolysis activity"/>
    <property type="evidence" value="ECO:0007669"/>
    <property type="project" value="TreeGrafter"/>
</dbReference>
<dbReference type="Gene3D" id="3.10.20.30">
    <property type="match status" value="1"/>
</dbReference>
<evidence type="ECO:0000259" key="14">
    <source>
        <dbReference type="PROSITE" id="PS51880"/>
    </source>
</evidence>
<dbReference type="GO" id="GO:0005525">
    <property type="term" value="F:GTP binding"/>
    <property type="evidence" value="ECO:0007669"/>
    <property type="project" value="UniProtKB-KW"/>
</dbReference>
<reference evidence="15" key="1">
    <citation type="journal article" date="2017" name="Gigascience">
        <title>The genome draft of coconut (Cocos nucifera).</title>
        <authorList>
            <person name="Xiao Y."/>
            <person name="Xu P."/>
            <person name="Fan H."/>
            <person name="Baudouin L."/>
            <person name="Xia W."/>
            <person name="Bocs S."/>
            <person name="Xu J."/>
            <person name="Li Q."/>
            <person name="Guo A."/>
            <person name="Zhou L."/>
            <person name="Li J."/>
            <person name="Wu Y."/>
            <person name="Ma Z."/>
            <person name="Armero A."/>
            <person name="Issali A.E."/>
            <person name="Liu N."/>
            <person name="Peng M."/>
            <person name="Yang Y."/>
        </authorList>
    </citation>
    <scope>NUCLEOTIDE SEQUENCE</scope>
    <source>
        <tissue evidence="15">Spear leaf of Hainan Tall coconut</tissue>
    </source>
</reference>
<comment type="subunit">
    <text evidence="11">Monomer. Interacts with GAP1.</text>
</comment>
<keyword evidence="5" id="KW-0547">Nucleotide-binding</keyword>
<reference evidence="15" key="2">
    <citation type="submission" date="2019-07" db="EMBL/GenBank/DDBJ databases">
        <authorList>
            <person name="Yang Y."/>
            <person name="Bocs S."/>
            <person name="Baudouin L."/>
        </authorList>
    </citation>
    <scope>NUCLEOTIDE SEQUENCE</scope>
    <source>
        <tissue evidence="15">Spear leaf of Hainan Tall coconut</tissue>
    </source>
</reference>
<evidence type="ECO:0000256" key="12">
    <source>
        <dbReference type="ARBA" id="ARBA00079235"/>
    </source>
</evidence>
<comment type="subcellular location">
    <subcellularLocation>
        <location evidence="2">Cytoplasm</location>
        <location evidence="2">Cytosol</location>
    </subcellularLocation>
</comment>
<dbReference type="Proteomes" id="UP000797356">
    <property type="component" value="Chromosome 2"/>
</dbReference>
<evidence type="ECO:0000256" key="3">
    <source>
        <dbReference type="ARBA" id="ARBA00022490"/>
    </source>
</evidence>
<evidence type="ECO:0000256" key="9">
    <source>
        <dbReference type="ARBA" id="ARBA00023134"/>
    </source>
</evidence>
<evidence type="ECO:0000256" key="10">
    <source>
        <dbReference type="ARBA" id="ARBA00059067"/>
    </source>
</evidence>
<evidence type="ECO:0000256" key="13">
    <source>
        <dbReference type="SAM" id="Coils"/>
    </source>
</evidence>
<evidence type="ECO:0000256" key="2">
    <source>
        <dbReference type="ARBA" id="ARBA00004514"/>
    </source>
</evidence>
<dbReference type="Gene3D" id="1.10.150.300">
    <property type="entry name" value="TGS-like domain"/>
    <property type="match status" value="2"/>
</dbReference>
<dbReference type="InterPro" id="IPR027417">
    <property type="entry name" value="P-loop_NTPase"/>
</dbReference>
<accession>A0A8K0I0T6</accession>
<organism evidence="15 16">
    <name type="scientific">Cocos nucifera</name>
    <name type="common">Coconut palm</name>
    <dbReference type="NCBI Taxonomy" id="13894"/>
    <lineage>
        <taxon>Eukaryota</taxon>
        <taxon>Viridiplantae</taxon>
        <taxon>Streptophyta</taxon>
        <taxon>Embryophyta</taxon>
        <taxon>Tracheophyta</taxon>
        <taxon>Spermatophyta</taxon>
        <taxon>Magnoliopsida</taxon>
        <taxon>Liliopsida</taxon>
        <taxon>Arecaceae</taxon>
        <taxon>Arecoideae</taxon>
        <taxon>Cocoseae</taxon>
        <taxon>Attaleinae</taxon>
        <taxon>Cocos</taxon>
    </lineage>
</organism>
<comment type="caution">
    <text evidence="15">The sequence shown here is derived from an EMBL/GenBank/DDBJ whole genome shotgun (WGS) entry which is preliminary data.</text>
</comment>
<sequence>MPPKSSKSKDATPERPILGRFSSHLKIGITIRMNLKYSVCNSMGKFIPFIDQWENLNVGLPNVGKSTLFNTLTKLSIPAENFPFCTIEPNEARINVPDERFDWLCQLYKPKRAFEDPEIIHVDDSVDPVRDLETITDELRLKDVEFMERRLEDLQKSMKRSNDKQLKLEHELCEKVKAWLKDGKDVRLGDWKAADVEILNTFQLLTAKAVVYLVGLPNVGKSTLFNTLTKLSIPAENFPFCTIEPNEARINVPDERFDWLCQLYKPKRAFEDPEIIHVDDSVDPVRDLETITDELRLKDVEFMERRLEDLQKSMKRSNDKQLKLEHELCEKVKAWLKDGKDVRLGDWKAADVEILNTFQLLTAKAVVYLVNMNEKDYQRKKNKFLPKIHAWVQDHGGEPIIPFSCVLEKNLVDMPEDEAANAIPKIIKTGFAAINLIYFFTAGPDEVKCWQIRRQTKAPQAAGAIHSDFEKGFICAEVMKFEELKELGSEAAVKAAGKYRQEGKTYVVQDGDIIFFKFNVSGGGKK</sequence>
<feature type="coiled-coil region" evidence="13">
    <location>
        <begin position="300"/>
        <end position="327"/>
    </location>
</feature>
<dbReference type="InterPro" id="IPR012676">
    <property type="entry name" value="TGS-like"/>
</dbReference>
<dbReference type="InterPro" id="IPR006073">
    <property type="entry name" value="GTP-bd"/>
</dbReference>
<name>A0A8K0I0T6_COCNU</name>
<keyword evidence="8" id="KW-0460">Magnesium</keyword>